<dbReference type="Pfam" id="PF02515">
    <property type="entry name" value="CoA_transf_3"/>
    <property type="match status" value="1"/>
</dbReference>
<protein>
    <submittedName>
        <fullName evidence="2">CoA transferase</fullName>
        <ecNumber evidence="2">2.8.3.-</ecNumber>
    </submittedName>
</protein>
<accession>A0A6G9A7M3</accession>
<evidence type="ECO:0000313" key="2">
    <source>
        <dbReference type="EMBL" id="QIP08305.1"/>
    </source>
</evidence>
<dbReference type="InterPro" id="IPR003673">
    <property type="entry name" value="CoA-Trfase_fam_III"/>
</dbReference>
<sequence length="411" mass="44687">MQGRRNLPLDGLTVIDLGQVYQGPYATYLMAKAGAQVIKIEPLAGEPVRQRDSVSRGSGAPFAMLNGHKKCITLDLKSAKGKEILKRLVKDADVLLENYAPGVMDRLGIGWSVLHELNPRLVYASGSGYGLSGPDKDNLAMDVTVQAVSGLMSVTGFPDSPPVKAGPALVDFMSGIHLYAGVMTALYERQITGVGRLVEVAMQEAVFPALASNLAYMYDIGRAPPRTGNRHGGLSAAPYNVYPASDGYIAIIATNDKHWGNLLQAIGRTELVDDPRFRDKVARVRNMDETDQLIADWSSKITREEACAALAKFKVPSAPVRDLEEVCNDRHMHSRGMLEWIEHPQFGRIVIPDSPIRIHGADRLPAAVSSRLGANTDEVLSSMLDMSEPEIATLRSEGVIGSRPPIHMVRE</sequence>
<dbReference type="EMBL" id="CP050066">
    <property type="protein sequence ID" value="QIP08305.1"/>
    <property type="molecule type" value="Genomic_DNA"/>
</dbReference>
<dbReference type="Gene3D" id="3.40.50.10540">
    <property type="entry name" value="Crotonobetainyl-coa:carnitine coa-transferase, domain 1"/>
    <property type="match status" value="1"/>
</dbReference>
<dbReference type="InterPro" id="IPR050483">
    <property type="entry name" value="CoA-transferase_III_domain"/>
</dbReference>
<name>A0A6G9A7M3_9BRAD</name>
<evidence type="ECO:0000256" key="1">
    <source>
        <dbReference type="ARBA" id="ARBA00022679"/>
    </source>
</evidence>
<dbReference type="EC" id="2.8.3.-" evidence="2"/>
<reference evidence="2 3" key="1">
    <citation type="journal article" date="2020" name="Int. J. Syst. Evol. Microbiol.">
        <title>Description and complete genome sequences of Bradyrhizobium symbiodeficiens sp. nov., a non-symbiotic bacterium associated with legumes native to Canada.</title>
        <authorList>
            <person name="Bromfield E.S.P."/>
            <person name="Cloutier S."/>
            <person name="Nguyen H.D.T."/>
        </authorList>
    </citation>
    <scope>NUCLEOTIDE SEQUENCE [LARGE SCALE GENOMIC DNA]</scope>
    <source>
        <strain evidence="2 3">101S1MB</strain>
    </source>
</reference>
<dbReference type="GO" id="GO:0008410">
    <property type="term" value="F:CoA-transferase activity"/>
    <property type="evidence" value="ECO:0007669"/>
    <property type="project" value="TreeGrafter"/>
</dbReference>
<dbReference type="InterPro" id="IPR023606">
    <property type="entry name" value="CoA-Trfase_III_dom_1_sf"/>
</dbReference>
<dbReference type="PANTHER" id="PTHR48207:SF3">
    <property type="entry name" value="SUCCINATE--HYDROXYMETHYLGLUTARATE COA-TRANSFERASE"/>
    <property type="match status" value="1"/>
</dbReference>
<organism evidence="2 3">
    <name type="scientific">Bradyrhizobium symbiodeficiens</name>
    <dbReference type="NCBI Taxonomy" id="1404367"/>
    <lineage>
        <taxon>Bacteria</taxon>
        <taxon>Pseudomonadati</taxon>
        <taxon>Pseudomonadota</taxon>
        <taxon>Alphaproteobacteria</taxon>
        <taxon>Hyphomicrobiales</taxon>
        <taxon>Nitrobacteraceae</taxon>
        <taxon>Bradyrhizobium</taxon>
    </lineage>
</organism>
<gene>
    <name evidence="2" type="ORF">HAV00_19445</name>
</gene>
<dbReference type="InterPro" id="IPR044855">
    <property type="entry name" value="CoA-Trfase_III_dom3_sf"/>
</dbReference>
<evidence type="ECO:0000313" key="3">
    <source>
        <dbReference type="Proteomes" id="UP000500895"/>
    </source>
</evidence>
<dbReference type="SUPFAM" id="SSF89796">
    <property type="entry name" value="CoA-transferase family III (CaiB/BaiF)"/>
    <property type="match status" value="1"/>
</dbReference>
<dbReference type="PANTHER" id="PTHR48207">
    <property type="entry name" value="SUCCINATE--HYDROXYMETHYLGLUTARATE COA-TRANSFERASE"/>
    <property type="match status" value="1"/>
</dbReference>
<keyword evidence="1 2" id="KW-0808">Transferase</keyword>
<dbReference type="RefSeq" id="WP_166468475.1">
    <property type="nucleotide sequence ID" value="NZ_CP050066.2"/>
</dbReference>
<dbReference type="Proteomes" id="UP000500895">
    <property type="component" value="Chromosome"/>
</dbReference>
<dbReference type="AlphaFoldDB" id="A0A6G9A7M3"/>
<dbReference type="Gene3D" id="3.30.1540.10">
    <property type="entry name" value="formyl-coa transferase, domain 3"/>
    <property type="match status" value="1"/>
</dbReference>
<proteinExistence type="predicted"/>